<dbReference type="AlphaFoldDB" id="A0AAJ0LZ20"/>
<dbReference type="SUPFAM" id="SSF48576">
    <property type="entry name" value="Terpenoid synthases"/>
    <property type="match status" value="1"/>
</dbReference>
<dbReference type="PANTHER" id="PTHR35201">
    <property type="entry name" value="TERPENE SYNTHASE"/>
    <property type="match status" value="1"/>
</dbReference>
<dbReference type="InterPro" id="IPR034686">
    <property type="entry name" value="Terpene_cyclase-like_2"/>
</dbReference>
<name>A0AAJ0LZ20_9PEZI</name>
<organism evidence="5 6">
    <name type="scientific">Chaetomium strumarium</name>
    <dbReference type="NCBI Taxonomy" id="1170767"/>
    <lineage>
        <taxon>Eukaryota</taxon>
        <taxon>Fungi</taxon>
        <taxon>Dikarya</taxon>
        <taxon>Ascomycota</taxon>
        <taxon>Pezizomycotina</taxon>
        <taxon>Sordariomycetes</taxon>
        <taxon>Sordariomycetidae</taxon>
        <taxon>Sordariales</taxon>
        <taxon>Chaetomiaceae</taxon>
        <taxon>Chaetomium</taxon>
    </lineage>
</organism>
<dbReference type="GO" id="GO:0046872">
    <property type="term" value="F:metal ion binding"/>
    <property type="evidence" value="ECO:0007669"/>
    <property type="project" value="UniProtKB-KW"/>
</dbReference>
<keyword evidence="3 4" id="KW-0460">Magnesium</keyword>
<evidence type="ECO:0000256" key="1">
    <source>
        <dbReference type="ARBA" id="ARBA00001946"/>
    </source>
</evidence>
<dbReference type="PANTHER" id="PTHR35201:SF4">
    <property type="entry name" value="BETA-PINACENE SYNTHASE-RELATED"/>
    <property type="match status" value="1"/>
</dbReference>
<comment type="caution">
    <text evidence="5">The sequence shown here is derived from an EMBL/GenBank/DDBJ whole genome shotgun (WGS) entry which is preliminary data.</text>
</comment>
<comment type="cofactor">
    <cofactor evidence="1 4">
        <name>Mg(2+)</name>
        <dbReference type="ChEBI" id="CHEBI:18420"/>
    </cofactor>
</comment>
<dbReference type="Pfam" id="PF19086">
    <property type="entry name" value="Terpene_syn_C_2"/>
    <property type="match status" value="1"/>
</dbReference>
<evidence type="ECO:0000256" key="2">
    <source>
        <dbReference type="ARBA" id="ARBA00006333"/>
    </source>
</evidence>
<evidence type="ECO:0000256" key="4">
    <source>
        <dbReference type="RuleBase" id="RU366034"/>
    </source>
</evidence>
<gene>
    <name evidence="5" type="ORF">B0T15DRAFT_559581</name>
</gene>
<dbReference type="EMBL" id="JAUDZG010000006">
    <property type="protein sequence ID" value="KAK3302987.1"/>
    <property type="molecule type" value="Genomic_DNA"/>
</dbReference>
<dbReference type="Gene3D" id="1.10.600.10">
    <property type="entry name" value="Farnesyl Diphosphate Synthase"/>
    <property type="match status" value="1"/>
</dbReference>
<dbReference type="RefSeq" id="XP_062718767.1">
    <property type="nucleotide sequence ID" value="XM_062870512.1"/>
</dbReference>
<dbReference type="SFLD" id="SFLDS00005">
    <property type="entry name" value="Isoprenoid_Synthase_Type_I"/>
    <property type="match status" value="1"/>
</dbReference>
<dbReference type="GeneID" id="87889341"/>
<dbReference type="GO" id="GO:0010333">
    <property type="term" value="F:terpene synthase activity"/>
    <property type="evidence" value="ECO:0007669"/>
    <property type="project" value="InterPro"/>
</dbReference>
<reference evidence="5" key="1">
    <citation type="journal article" date="2023" name="Mol. Phylogenet. Evol.">
        <title>Genome-scale phylogeny and comparative genomics of the fungal order Sordariales.</title>
        <authorList>
            <person name="Hensen N."/>
            <person name="Bonometti L."/>
            <person name="Westerberg I."/>
            <person name="Brannstrom I.O."/>
            <person name="Guillou S."/>
            <person name="Cros-Aarteil S."/>
            <person name="Calhoun S."/>
            <person name="Haridas S."/>
            <person name="Kuo A."/>
            <person name="Mondo S."/>
            <person name="Pangilinan J."/>
            <person name="Riley R."/>
            <person name="LaButti K."/>
            <person name="Andreopoulos B."/>
            <person name="Lipzen A."/>
            <person name="Chen C."/>
            <person name="Yan M."/>
            <person name="Daum C."/>
            <person name="Ng V."/>
            <person name="Clum A."/>
            <person name="Steindorff A."/>
            <person name="Ohm R.A."/>
            <person name="Martin F."/>
            <person name="Silar P."/>
            <person name="Natvig D.O."/>
            <person name="Lalanne C."/>
            <person name="Gautier V."/>
            <person name="Ament-Velasquez S.L."/>
            <person name="Kruys A."/>
            <person name="Hutchinson M.I."/>
            <person name="Powell A.J."/>
            <person name="Barry K."/>
            <person name="Miller A.N."/>
            <person name="Grigoriev I.V."/>
            <person name="Debuchy R."/>
            <person name="Gladieux P."/>
            <person name="Hiltunen Thoren M."/>
            <person name="Johannesson H."/>
        </authorList>
    </citation>
    <scope>NUCLEOTIDE SEQUENCE</scope>
    <source>
        <strain evidence="5">CBS 333.67</strain>
    </source>
</reference>
<dbReference type="SFLD" id="SFLDG01020">
    <property type="entry name" value="Terpene_Cyclase_Like_2"/>
    <property type="match status" value="1"/>
</dbReference>
<evidence type="ECO:0000313" key="6">
    <source>
        <dbReference type="Proteomes" id="UP001273166"/>
    </source>
</evidence>
<accession>A0AAJ0LZ20</accession>
<evidence type="ECO:0000256" key="3">
    <source>
        <dbReference type="ARBA" id="ARBA00022842"/>
    </source>
</evidence>
<protein>
    <recommendedName>
        <fullName evidence="4">Terpene synthase</fullName>
        <ecNumber evidence="4">4.2.3.-</ecNumber>
    </recommendedName>
</protein>
<proteinExistence type="inferred from homology"/>
<dbReference type="EC" id="4.2.3.-" evidence="4"/>
<dbReference type="Proteomes" id="UP001273166">
    <property type="component" value="Unassembled WGS sequence"/>
</dbReference>
<sequence length="364" mass="41871">MPGTTTTPEIRLPPLEEIWQWPRMVSPHLADLEEECLQWTASFGAFDPETQRRIHDKGKLNLLAGMCYARLSREQVRSGCDIMHLFFMFDEYSDGGATPEEVWNQARVLTDAMTYPDKPRPEGEWVGGEVARQYALLPCFYFSGTKLIQGDRFWLRLPKTYTETFRRRFLKTWVDYVEAVARQAENRAVSKVLDADNYIVLRRDTSGAPSTLVMCELDLDIPDEIREHPIIEELFTLATDLILVANDILSYNKEQAACDVEHNLITVIMKQFQLDVQQAFDKAGEMCREKTDRFNALYRQVPRWGGPVDLDVQKFVDGLAVCVGGTLHWSYESQRYFGTHGMEIKKSRTVRLLPQKSKVNDAGK</sequence>
<keyword evidence="4" id="KW-0479">Metal-binding</keyword>
<comment type="similarity">
    <text evidence="2 4">Belongs to the terpene synthase family.</text>
</comment>
<keyword evidence="4" id="KW-0456">Lyase</keyword>
<reference evidence="5" key="2">
    <citation type="submission" date="2023-06" db="EMBL/GenBank/DDBJ databases">
        <authorList>
            <consortium name="Lawrence Berkeley National Laboratory"/>
            <person name="Mondo S.J."/>
            <person name="Hensen N."/>
            <person name="Bonometti L."/>
            <person name="Westerberg I."/>
            <person name="Brannstrom I.O."/>
            <person name="Guillou S."/>
            <person name="Cros-Aarteil S."/>
            <person name="Calhoun S."/>
            <person name="Haridas S."/>
            <person name="Kuo A."/>
            <person name="Pangilinan J."/>
            <person name="Riley R."/>
            <person name="Labutti K."/>
            <person name="Andreopoulos B."/>
            <person name="Lipzen A."/>
            <person name="Chen C."/>
            <person name="Yanf M."/>
            <person name="Daum C."/>
            <person name="Ng V."/>
            <person name="Clum A."/>
            <person name="Steindorff A."/>
            <person name="Ohm R."/>
            <person name="Martin F."/>
            <person name="Silar P."/>
            <person name="Natvig D."/>
            <person name="Lalanne C."/>
            <person name="Gautier V."/>
            <person name="Ament-Velasquez S.L."/>
            <person name="Kruys A."/>
            <person name="Hutchinson M.I."/>
            <person name="Powell A.J."/>
            <person name="Barry K."/>
            <person name="Miller A.N."/>
            <person name="Grigoriev I.V."/>
            <person name="Debuchy R."/>
            <person name="Gladieux P."/>
            <person name="Thoren M.H."/>
            <person name="Johannesson H."/>
        </authorList>
    </citation>
    <scope>NUCLEOTIDE SEQUENCE</scope>
    <source>
        <strain evidence="5">CBS 333.67</strain>
    </source>
</reference>
<keyword evidence="6" id="KW-1185">Reference proteome</keyword>
<dbReference type="InterPro" id="IPR008949">
    <property type="entry name" value="Isoprenoid_synthase_dom_sf"/>
</dbReference>
<dbReference type="GO" id="GO:0008299">
    <property type="term" value="P:isoprenoid biosynthetic process"/>
    <property type="evidence" value="ECO:0007669"/>
    <property type="project" value="UniProtKB-ARBA"/>
</dbReference>
<evidence type="ECO:0000313" key="5">
    <source>
        <dbReference type="EMBL" id="KAK3302987.1"/>
    </source>
</evidence>